<feature type="region of interest" description="Disordered" evidence="1">
    <location>
        <begin position="1"/>
        <end position="35"/>
    </location>
</feature>
<dbReference type="InterPro" id="IPR022742">
    <property type="entry name" value="Hydrolase_4"/>
</dbReference>
<evidence type="ECO:0000313" key="4">
    <source>
        <dbReference type="Proteomes" id="UP001499841"/>
    </source>
</evidence>
<feature type="compositionally biased region" description="Basic and acidic residues" evidence="1">
    <location>
        <begin position="1"/>
        <end position="10"/>
    </location>
</feature>
<evidence type="ECO:0000256" key="1">
    <source>
        <dbReference type="SAM" id="MobiDB-lite"/>
    </source>
</evidence>
<dbReference type="EMBL" id="BAABBA010000006">
    <property type="protein sequence ID" value="GAA4287242.1"/>
    <property type="molecule type" value="Genomic_DNA"/>
</dbReference>
<gene>
    <name evidence="3" type="ORF">GCM10022262_16010</name>
</gene>
<comment type="caution">
    <text evidence="3">The sequence shown here is derived from an EMBL/GenBank/DDBJ whole genome shotgun (WGS) entry which is preliminary data.</text>
</comment>
<organism evidence="3 4">
    <name type="scientific">Georgenia daeguensis</name>
    <dbReference type="NCBI Taxonomy" id="908355"/>
    <lineage>
        <taxon>Bacteria</taxon>
        <taxon>Bacillati</taxon>
        <taxon>Actinomycetota</taxon>
        <taxon>Actinomycetes</taxon>
        <taxon>Micrococcales</taxon>
        <taxon>Bogoriellaceae</taxon>
        <taxon>Georgenia</taxon>
    </lineage>
</organism>
<sequence>MIRRTSRVEEPPVGGTGEDTVLPEEVVELPPPPPADRWAPDVLGAGFEARTLPLLDDDEGEVAATLVRHVPADDPDALPGTPSSPSFAVLYLHGWNDYFYQRELARRWAAEGGAFYALDLRKYGRSLRAHQTRGFMESLTVYDEDIHAALKVLRSELGVGTDLVLMGHSTGGLTAALWAHRHPGALRALVLNSPWLELQGSAILRGVAQPIVGRLAKLQPKAVIPTSDLGFYQRTLLGWTEADGPLPEDADDDPFLTGWGPDPNWRIVGSPIRAGWLSAVLAGHQQVAGGLEISCPVLVLTSGRTLINPRWSPQMRETDTVLDVEQIRRRALQLGPLVTVARFEGAIHDVTLSARQVRERVYAELRRWSRAYVLR</sequence>
<name>A0ABP8ETP2_9MICO</name>
<reference evidence="4" key="1">
    <citation type="journal article" date="2019" name="Int. J. Syst. Evol. Microbiol.">
        <title>The Global Catalogue of Microorganisms (GCM) 10K type strain sequencing project: providing services to taxonomists for standard genome sequencing and annotation.</title>
        <authorList>
            <consortium name="The Broad Institute Genomics Platform"/>
            <consortium name="The Broad Institute Genome Sequencing Center for Infectious Disease"/>
            <person name="Wu L."/>
            <person name="Ma J."/>
        </authorList>
    </citation>
    <scope>NUCLEOTIDE SEQUENCE [LARGE SCALE GENOMIC DNA]</scope>
    <source>
        <strain evidence="4">JCM 17459</strain>
    </source>
</reference>
<protein>
    <submittedName>
        <fullName evidence="3">Alpha/beta hydrolase</fullName>
    </submittedName>
</protein>
<keyword evidence="4" id="KW-1185">Reference proteome</keyword>
<dbReference type="Pfam" id="PF12146">
    <property type="entry name" value="Hydrolase_4"/>
    <property type="match status" value="1"/>
</dbReference>
<dbReference type="InterPro" id="IPR029058">
    <property type="entry name" value="AB_hydrolase_fold"/>
</dbReference>
<keyword evidence="3" id="KW-0378">Hydrolase</keyword>
<evidence type="ECO:0000259" key="2">
    <source>
        <dbReference type="Pfam" id="PF12146"/>
    </source>
</evidence>
<feature type="domain" description="Serine aminopeptidase S33" evidence="2">
    <location>
        <begin position="85"/>
        <end position="232"/>
    </location>
</feature>
<dbReference type="SUPFAM" id="SSF53474">
    <property type="entry name" value="alpha/beta-Hydrolases"/>
    <property type="match status" value="1"/>
</dbReference>
<dbReference type="Gene3D" id="3.40.50.1820">
    <property type="entry name" value="alpha/beta hydrolase"/>
    <property type="match status" value="1"/>
</dbReference>
<dbReference type="PANTHER" id="PTHR11614">
    <property type="entry name" value="PHOSPHOLIPASE-RELATED"/>
    <property type="match status" value="1"/>
</dbReference>
<evidence type="ECO:0000313" key="3">
    <source>
        <dbReference type="EMBL" id="GAA4287242.1"/>
    </source>
</evidence>
<dbReference type="GO" id="GO:0016787">
    <property type="term" value="F:hydrolase activity"/>
    <property type="evidence" value="ECO:0007669"/>
    <property type="project" value="UniProtKB-KW"/>
</dbReference>
<proteinExistence type="predicted"/>
<dbReference type="Proteomes" id="UP001499841">
    <property type="component" value="Unassembled WGS sequence"/>
</dbReference>
<accession>A0ABP8ETP2</accession>
<dbReference type="RefSeq" id="WP_345039635.1">
    <property type="nucleotide sequence ID" value="NZ_BAABBA010000006.1"/>
</dbReference>
<dbReference type="InterPro" id="IPR051044">
    <property type="entry name" value="MAG_DAG_Lipase"/>
</dbReference>